<feature type="domain" description="tRNA/rRNA methyltransferase SpoU type" evidence="3">
    <location>
        <begin position="126"/>
        <end position="267"/>
    </location>
</feature>
<keyword evidence="2" id="KW-0808">Transferase</keyword>
<dbReference type="GO" id="GO:0008173">
    <property type="term" value="F:RNA methyltransferase activity"/>
    <property type="evidence" value="ECO:0007669"/>
    <property type="project" value="InterPro"/>
</dbReference>
<gene>
    <name evidence="4" type="ORF">DFJ64_3789</name>
</gene>
<dbReference type="GO" id="GO:0006396">
    <property type="term" value="P:RNA processing"/>
    <property type="evidence" value="ECO:0007669"/>
    <property type="project" value="InterPro"/>
</dbReference>
<reference evidence="4 5" key="1">
    <citation type="submission" date="2018-08" db="EMBL/GenBank/DDBJ databases">
        <title>Sequencing the genomes of 1000 actinobacteria strains.</title>
        <authorList>
            <person name="Klenk H.-P."/>
        </authorList>
    </citation>
    <scope>NUCLEOTIDE SEQUENCE [LARGE SCALE GENOMIC DNA]</scope>
    <source>
        <strain evidence="4 5">DSM 22891</strain>
    </source>
</reference>
<dbReference type="Gene3D" id="3.30.1330.30">
    <property type="match status" value="1"/>
</dbReference>
<dbReference type="GO" id="GO:0032259">
    <property type="term" value="P:methylation"/>
    <property type="evidence" value="ECO:0007669"/>
    <property type="project" value="UniProtKB-KW"/>
</dbReference>
<sequence>MGHTDGVGFVRVDRRDDPRLRDYANLKDVTLRKSLEEAHGIFLAEGEKVIRRAVAAGYPVRSFLMTERWIDSLSDVVADTGAPCYVLPPDEMANVTGFHVHRGALASFARLPLPPVEKIVAEARRVVVLEDIVDHTNVGAIFRSAAAFGVDGVVLAPRCADPLYRRAVKVSMGAVFTLPYARMTRWYDGLSTLRDHGFWIVALTPAPDAVPLEECAVGRDRVALLLGTEGDGLSARWQRQADVRARIPINPAIDSLNVAAAAAVACYVLTRQP</sequence>
<dbReference type="Gene3D" id="3.40.1280.10">
    <property type="match status" value="1"/>
</dbReference>
<dbReference type="InterPro" id="IPR029028">
    <property type="entry name" value="Alpha/beta_knot_MTases"/>
</dbReference>
<dbReference type="InterPro" id="IPR029064">
    <property type="entry name" value="Ribosomal_eL30-like_sf"/>
</dbReference>
<dbReference type="InterPro" id="IPR051259">
    <property type="entry name" value="rRNA_Methyltransferase"/>
</dbReference>
<dbReference type="SUPFAM" id="SSF75217">
    <property type="entry name" value="alpha/beta knot"/>
    <property type="match status" value="1"/>
</dbReference>
<organism evidence="4 5">
    <name type="scientific">Thermasporomyces composti</name>
    <dbReference type="NCBI Taxonomy" id="696763"/>
    <lineage>
        <taxon>Bacteria</taxon>
        <taxon>Bacillati</taxon>
        <taxon>Actinomycetota</taxon>
        <taxon>Actinomycetes</taxon>
        <taxon>Propionibacteriales</taxon>
        <taxon>Nocardioidaceae</taxon>
        <taxon>Thermasporomyces</taxon>
    </lineage>
</organism>
<keyword evidence="5" id="KW-1185">Reference proteome</keyword>
<accession>A0A3D9VJC7</accession>
<evidence type="ECO:0000256" key="1">
    <source>
        <dbReference type="ARBA" id="ARBA00022603"/>
    </source>
</evidence>
<dbReference type="Proteomes" id="UP000256485">
    <property type="component" value="Unassembled WGS sequence"/>
</dbReference>
<evidence type="ECO:0000256" key="2">
    <source>
        <dbReference type="ARBA" id="ARBA00022679"/>
    </source>
</evidence>
<dbReference type="Pfam" id="PF00588">
    <property type="entry name" value="SpoU_methylase"/>
    <property type="match status" value="1"/>
</dbReference>
<evidence type="ECO:0000313" key="4">
    <source>
        <dbReference type="EMBL" id="REF38314.1"/>
    </source>
</evidence>
<protein>
    <submittedName>
        <fullName evidence="4">tRNA G18 (Ribose-2'-O)-methylase SpoU</fullName>
    </submittedName>
</protein>
<keyword evidence="1 4" id="KW-0489">Methyltransferase</keyword>
<dbReference type="SUPFAM" id="SSF55315">
    <property type="entry name" value="L30e-like"/>
    <property type="match status" value="1"/>
</dbReference>
<dbReference type="InterPro" id="IPR001537">
    <property type="entry name" value="SpoU_MeTrfase"/>
</dbReference>
<dbReference type="CDD" id="cd18095">
    <property type="entry name" value="SpoU-like_rRNA-MTase"/>
    <property type="match status" value="1"/>
</dbReference>
<name>A0A3D9VJC7_THECX</name>
<dbReference type="RefSeq" id="WP_245941236.1">
    <property type="nucleotide sequence ID" value="NZ_QTUC01000001.1"/>
</dbReference>
<evidence type="ECO:0000259" key="3">
    <source>
        <dbReference type="Pfam" id="PF00588"/>
    </source>
</evidence>
<dbReference type="InterPro" id="IPR029026">
    <property type="entry name" value="tRNA_m1G_MTases_N"/>
</dbReference>
<dbReference type="PANTHER" id="PTHR43191">
    <property type="entry name" value="RRNA METHYLTRANSFERASE 3"/>
    <property type="match status" value="1"/>
</dbReference>
<dbReference type="PANTHER" id="PTHR43191:SF12">
    <property type="entry name" value="RRNA METHYLASE"/>
    <property type="match status" value="1"/>
</dbReference>
<comment type="caution">
    <text evidence="4">The sequence shown here is derived from an EMBL/GenBank/DDBJ whole genome shotgun (WGS) entry which is preliminary data.</text>
</comment>
<proteinExistence type="predicted"/>
<evidence type="ECO:0000313" key="5">
    <source>
        <dbReference type="Proteomes" id="UP000256485"/>
    </source>
</evidence>
<dbReference type="EMBL" id="QTUC01000001">
    <property type="protein sequence ID" value="REF38314.1"/>
    <property type="molecule type" value="Genomic_DNA"/>
</dbReference>
<dbReference type="GO" id="GO:0003723">
    <property type="term" value="F:RNA binding"/>
    <property type="evidence" value="ECO:0007669"/>
    <property type="project" value="InterPro"/>
</dbReference>
<dbReference type="AlphaFoldDB" id="A0A3D9VJC7"/>